<dbReference type="Proteomes" id="UP001515480">
    <property type="component" value="Unassembled WGS sequence"/>
</dbReference>
<evidence type="ECO:0000256" key="1">
    <source>
        <dbReference type="ARBA" id="ARBA00004225"/>
    </source>
</evidence>
<dbReference type="Gene3D" id="1.50.40.10">
    <property type="entry name" value="Mitochondrial carrier domain"/>
    <property type="match status" value="1"/>
</dbReference>
<dbReference type="InterPro" id="IPR023395">
    <property type="entry name" value="MCP_dom_sf"/>
</dbReference>
<comment type="subcellular location">
    <subcellularLocation>
        <location evidence="1">Mitochondrion membrane</location>
        <topology evidence="1">Multi-pass membrane protein</topology>
    </subcellularLocation>
</comment>
<keyword evidence="8 9" id="KW-0472">Membrane</keyword>
<evidence type="ECO:0000256" key="9">
    <source>
        <dbReference type="PROSITE-ProRule" id="PRU00282"/>
    </source>
</evidence>
<dbReference type="GO" id="GO:0000064">
    <property type="term" value="F:L-ornithine transmembrane transporter activity"/>
    <property type="evidence" value="ECO:0007669"/>
    <property type="project" value="TreeGrafter"/>
</dbReference>
<comment type="caution">
    <text evidence="11">The sequence shown here is derived from an EMBL/GenBank/DDBJ whole genome shotgun (WGS) entry which is preliminary data.</text>
</comment>
<evidence type="ECO:0000256" key="6">
    <source>
        <dbReference type="ARBA" id="ARBA00022989"/>
    </source>
</evidence>
<dbReference type="InterPro" id="IPR050567">
    <property type="entry name" value="Mitochondrial_Carrier"/>
</dbReference>
<keyword evidence="7" id="KW-0496">Mitochondrion</keyword>
<keyword evidence="12" id="KW-1185">Reference proteome</keyword>
<dbReference type="PANTHER" id="PTHR45624">
    <property type="entry name" value="MITOCHONDRIAL BASIC AMINO ACIDS TRANSPORTER-RELATED"/>
    <property type="match status" value="1"/>
</dbReference>
<evidence type="ECO:0000313" key="11">
    <source>
        <dbReference type="EMBL" id="KAL1496528.1"/>
    </source>
</evidence>
<evidence type="ECO:0000256" key="10">
    <source>
        <dbReference type="RuleBase" id="RU000488"/>
    </source>
</evidence>
<keyword evidence="6" id="KW-1133">Transmembrane helix</keyword>
<dbReference type="SUPFAM" id="SSF103506">
    <property type="entry name" value="Mitochondrial carrier"/>
    <property type="match status" value="1"/>
</dbReference>
<dbReference type="InterPro" id="IPR018108">
    <property type="entry name" value="MCP_transmembrane"/>
</dbReference>
<feature type="repeat" description="Solcar" evidence="9">
    <location>
        <begin position="1"/>
        <end position="86"/>
    </location>
</feature>
<proteinExistence type="inferred from homology"/>
<dbReference type="Pfam" id="PF00153">
    <property type="entry name" value="Mito_carr"/>
    <property type="match status" value="3"/>
</dbReference>
<sequence length="295" mass="31858">MSLIDTVSGMAGAVLCTAFGNPFDVAKARLQHQGPHGAYRGLTHCLAATVRADGFSGLYRGALPALSSALVENSVGITVQRSLRRQLAAAQGRESLCDVRYSTATEIALGGCTGIFTSVAICPFEVVKVRQQVHRDSRITEVLRLLIRKDGLSGLYRGLLSVICRDVPFNAIFYGFYESLCTLAMRLQGVGSKDALDAPVIFLAGGLAGSAGWTFIMPFDVVKTRQQAGSAHGMPSHVMYRIVQSEGWKALFKGWNAAVARAFPANAGLFLGVELSSRWMARWATPWVLEPKMED</sequence>
<evidence type="ECO:0000256" key="8">
    <source>
        <dbReference type="ARBA" id="ARBA00023136"/>
    </source>
</evidence>
<evidence type="ECO:0000256" key="5">
    <source>
        <dbReference type="ARBA" id="ARBA00022737"/>
    </source>
</evidence>
<dbReference type="PROSITE" id="PS50920">
    <property type="entry name" value="SOLCAR"/>
    <property type="match status" value="3"/>
</dbReference>
<evidence type="ECO:0000256" key="2">
    <source>
        <dbReference type="ARBA" id="ARBA00006375"/>
    </source>
</evidence>
<accession>A0AB34IEW5</accession>
<dbReference type="PANTHER" id="PTHR45624:SF15">
    <property type="entry name" value="MITOCHONDRIAL ARGININE TRANSPORTER BAC1"/>
    <property type="match status" value="1"/>
</dbReference>
<dbReference type="EMBL" id="JBGBPQ010000029">
    <property type="protein sequence ID" value="KAL1496528.1"/>
    <property type="molecule type" value="Genomic_DNA"/>
</dbReference>
<keyword evidence="5" id="KW-0677">Repeat</keyword>
<protein>
    <recommendedName>
        <fullName evidence="13">Mitochondrial carrier protein</fullName>
    </recommendedName>
</protein>
<feature type="repeat" description="Solcar" evidence="9">
    <location>
        <begin position="101"/>
        <end position="183"/>
    </location>
</feature>
<dbReference type="GO" id="GO:0031966">
    <property type="term" value="C:mitochondrial membrane"/>
    <property type="evidence" value="ECO:0007669"/>
    <property type="project" value="UniProtKB-SubCell"/>
</dbReference>
<evidence type="ECO:0000256" key="3">
    <source>
        <dbReference type="ARBA" id="ARBA00022448"/>
    </source>
</evidence>
<evidence type="ECO:0000256" key="7">
    <source>
        <dbReference type="ARBA" id="ARBA00023128"/>
    </source>
</evidence>
<evidence type="ECO:0008006" key="13">
    <source>
        <dbReference type="Google" id="ProtNLM"/>
    </source>
</evidence>
<evidence type="ECO:0000256" key="4">
    <source>
        <dbReference type="ARBA" id="ARBA00022692"/>
    </source>
</evidence>
<name>A0AB34IEW5_PRYPA</name>
<evidence type="ECO:0000313" key="12">
    <source>
        <dbReference type="Proteomes" id="UP001515480"/>
    </source>
</evidence>
<dbReference type="GO" id="GO:1990575">
    <property type="term" value="P:mitochondrial L-ornithine transmembrane transport"/>
    <property type="evidence" value="ECO:0007669"/>
    <property type="project" value="TreeGrafter"/>
</dbReference>
<dbReference type="AlphaFoldDB" id="A0AB34IEW5"/>
<reference evidence="11 12" key="1">
    <citation type="journal article" date="2024" name="Science">
        <title>Giant polyketide synthase enzymes in the biosynthesis of giant marine polyether toxins.</title>
        <authorList>
            <person name="Fallon T.R."/>
            <person name="Shende V.V."/>
            <person name="Wierzbicki I.H."/>
            <person name="Pendleton A.L."/>
            <person name="Watervoot N.F."/>
            <person name="Auber R.P."/>
            <person name="Gonzalez D.J."/>
            <person name="Wisecaver J.H."/>
            <person name="Moore B.S."/>
        </authorList>
    </citation>
    <scope>NUCLEOTIDE SEQUENCE [LARGE SCALE GENOMIC DNA]</scope>
    <source>
        <strain evidence="11 12">12B1</strain>
    </source>
</reference>
<gene>
    <name evidence="11" type="ORF">AB1Y20_016481</name>
</gene>
<keyword evidence="4 9" id="KW-0812">Transmembrane</keyword>
<keyword evidence="3 10" id="KW-0813">Transport</keyword>
<feature type="repeat" description="Solcar" evidence="9">
    <location>
        <begin position="196"/>
        <end position="279"/>
    </location>
</feature>
<organism evidence="11 12">
    <name type="scientific">Prymnesium parvum</name>
    <name type="common">Toxic golden alga</name>
    <dbReference type="NCBI Taxonomy" id="97485"/>
    <lineage>
        <taxon>Eukaryota</taxon>
        <taxon>Haptista</taxon>
        <taxon>Haptophyta</taxon>
        <taxon>Prymnesiophyceae</taxon>
        <taxon>Prymnesiales</taxon>
        <taxon>Prymnesiaceae</taxon>
        <taxon>Prymnesium</taxon>
    </lineage>
</organism>
<comment type="similarity">
    <text evidence="2 10">Belongs to the mitochondrial carrier (TC 2.A.29) family.</text>
</comment>